<comment type="caution">
    <text evidence="2">The sequence shown here is derived from an EMBL/GenBank/DDBJ whole genome shotgun (WGS) entry which is preliminary data.</text>
</comment>
<proteinExistence type="predicted"/>
<name>A0ABQ3G418_9BURK</name>
<gene>
    <name evidence="2" type="ORF">GCM10007320_34900</name>
</gene>
<keyword evidence="3" id="KW-1185">Reference proteome</keyword>
<dbReference type="Proteomes" id="UP000626210">
    <property type="component" value="Unassembled WGS sequence"/>
</dbReference>
<evidence type="ECO:0000256" key="1">
    <source>
        <dbReference type="SAM" id="MobiDB-lite"/>
    </source>
</evidence>
<evidence type="ECO:0000313" key="3">
    <source>
        <dbReference type="Proteomes" id="UP000626210"/>
    </source>
</evidence>
<organism evidence="2 3">
    <name type="scientific">Pseudorhodoferax aquiterrae</name>
    <dbReference type="NCBI Taxonomy" id="747304"/>
    <lineage>
        <taxon>Bacteria</taxon>
        <taxon>Pseudomonadati</taxon>
        <taxon>Pseudomonadota</taxon>
        <taxon>Betaproteobacteria</taxon>
        <taxon>Burkholderiales</taxon>
        <taxon>Comamonadaceae</taxon>
    </lineage>
</organism>
<sequence>MEKIQELSALVDPFLSRFDSVASDQLWAAHSQTFRGFWDQRIKVSDGGPISDDECDAVIRILDRNGKGNTKTTEAVARAMIPQDVWRRLFRTFRTNNELRDALDRVLVEDEPGRKAHAIDALYRLNAGEKNNLTGPTGTGIGALLAAYDPFRNLSVISLKDRRAILEHLGQGLSFDWKGSTIGETIVWSNRAIRESAAQLLGLSGSARTVARFFYDPAVQPLWKGVNTVHVAGRRVHVEVPTEAQDGPDRVDADADLPTDASQDPAASSLDPVQQGNLRESMQIQALLARMGAMMGFYIWLPKADRARVLQAWTPGPGQLLDALPLGYDALTTKTIEQIDVLWLRRRSIARAFEVEHTTSVYSGLLRMADLIALQPDINVKLHIVASSQREDKVLAEISRPVFAMLEPKPLSDMCSFLTYESIREIADLRHLAWLSDQVLEDYEITAPSSDDGA</sequence>
<dbReference type="EMBL" id="BMYK01000010">
    <property type="protein sequence ID" value="GHC88065.1"/>
    <property type="molecule type" value="Genomic_DNA"/>
</dbReference>
<accession>A0ABQ3G418</accession>
<feature type="region of interest" description="Disordered" evidence="1">
    <location>
        <begin position="239"/>
        <end position="274"/>
    </location>
</feature>
<reference evidence="3" key="1">
    <citation type="journal article" date="2019" name="Int. J. Syst. Evol. Microbiol.">
        <title>The Global Catalogue of Microorganisms (GCM) 10K type strain sequencing project: providing services to taxonomists for standard genome sequencing and annotation.</title>
        <authorList>
            <consortium name="The Broad Institute Genomics Platform"/>
            <consortium name="The Broad Institute Genome Sequencing Center for Infectious Disease"/>
            <person name="Wu L."/>
            <person name="Ma J."/>
        </authorList>
    </citation>
    <scope>NUCLEOTIDE SEQUENCE [LARGE SCALE GENOMIC DNA]</scope>
    <source>
        <strain evidence="3">KCTC 23314</strain>
    </source>
</reference>
<feature type="compositionally biased region" description="Polar residues" evidence="1">
    <location>
        <begin position="260"/>
        <end position="274"/>
    </location>
</feature>
<evidence type="ECO:0000313" key="2">
    <source>
        <dbReference type="EMBL" id="GHC88065.1"/>
    </source>
</evidence>
<protein>
    <submittedName>
        <fullName evidence="2">Uncharacterized protein</fullName>
    </submittedName>
</protein>